<dbReference type="Gene3D" id="3.90.950.10">
    <property type="match status" value="1"/>
</dbReference>
<dbReference type="EMBL" id="CAJNJA010021808">
    <property type="protein sequence ID" value="CAE7481774.1"/>
    <property type="molecule type" value="Genomic_DNA"/>
</dbReference>
<protein>
    <submittedName>
        <fullName evidence="3">ASMTL protein</fullName>
    </submittedName>
</protein>
<dbReference type="OrthoDB" id="439251at2759"/>
<dbReference type="GO" id="GO:0047429">
    <property type="term" value="F:nucleoside triphosphate diphosphatase activity"/>
    <property type="evidence" value="ECO:0007669"/>
    <property type="project" value="InterPro"/>
</dbReference>
<reference evidence="3" key="1">
    <citation type="submission" date="2021-02" db="EMBL/GenBank/DDBJ databases">
        <authorList>
            <person name="Dougan E. K."/>
            <person name="Rhodes N."/>
            <person name="Thang M."/>
            <person name="Chan C."/>
        </authorList>
    </citation>
    <scope>NUCLEOTIDE SEQUENCE</scope>
</reference>
<sequence length="194" mass="21081">MKENCRIVLASSSPRRQEILGLLGLPFDVIKPKFAEDLDKSKYTPREYVMANARIKCAEVVMKLAHPRHPLSDEMERKVGIVIGSDTVVVLGETILEKPQDEEHALQMLQSLRGREHQVMTGVAISVAGSEDPVAICEVSTVCFADSSDEELKAYIATGEPFDKAGGYGIQAVGSLLVTGIRGDYQNVVGLPLA</sequence>
<dbReference type="Pfam" id="PF02545">
    <property type="entry name" value="Maf"/>
    <property type="match status" value="1"/>
</dbReference>
<dbReference type="AlphaFoldDB" id="A0A812SJP0"/>
<gene>
    <name evidence="3" type="primary">ASMTL</name>
    <name evidence="3" type="ORF">SNEC2469_LOCUS13638</name>
</gene>
<dbReference type="PANTHER" id="PTHR43213">
    <property type="entry name" value="BIFUNCTIONAL DTTP/UTP PYROPHOSPHATASE/METHYLTRANSFERASE PROTEIN-RELATED"/>
    <property type="match status" value="1"/>
</dbReference>
<dbReference type="Proteomes" id="UP000601435">
    <property type="component" value="Unassembled WGS sequence"/>
</dbReference>
<name>A0A812SJP0_9DINO</name>
<dbReference type="InterPro" id="IPR003697">
    <property type="entry name" value="Maf-like"/>
</dbReference>
<dbReference type="PANTHER" id="PTHR43213:SF5">
    <property type="entry name" value="BIFUNCTIONAL DTTP_UTP PYROPHOSPHATASE_METHYLTRANSFERASE PROTEIN-RELATED"/>
    <property type="match status" value="1"/>
</dbReference>
<keyword evidence="4" id="KW-1185">Reference proteome</keyword>
<dbReference type="SUPFAM" id="SSF52972">
    <property type="entry name" value="ITPase-like"/>
    <property type="match status" value="1"/>
</dbReference>
<dbReference type="InterPro" id="IPR029001">
    <property type="entry name" value="ITPase-like_fam"/>
</dbReference>
<proteinExistence type="inferred from homology"/>
<dbReference type="PIRSF" id="PIRSF006305">
    <property type="entry name" value="Maf"/>
    <property type="match status" value="1"/>
</dbReference>
<evidence type="ECO:0000313" key="4">
    <source>
        <dbReference type="Proteomes" id="UP000601435"/>
    </source>
</evidence>
<evidence type="ECO:0000256" key="1">
    <source>
        <dbReference type="ARBA" id="ARBA00001968"/>
    </source>
</evidence>
<feature type="non-terminal residue" evidence="3">
    <location>
        <position position="194"/>
    </location>
</feature>
<keyword evidence="2" id="KW-0378">Hydrolase</keyword>
<dbReference type="NCBIfam" id="TIGR00172">
    <property type="entry name" value="maf"/>
    <property type="match status" value="1"/>
</dbReference>
<accession>A0A812SJP0</accession>
<evidence type="ECO:0000313" key="3">
    <source>
        <dbReference type="EMBL" id="CAE7481774.1"/>
    </source>
</evidence>
<organism evidence="3 4">
    <name type="scientific">Symbiodinium necroappetens</name>
    <dbReference type="NCBI Taxonomy" id="1628268"/>
    <lineage>
        <taxon>Eukaryota</taxon>
        <taxon>Sar</taxon>
        <taxon>Alveolata</taxon>
        <taxon>Dinophyceae</taxon>
        <taxon>Suessiales</taxon>
        <taxon>Symbiodiniaceae</taxon>
        <taxon>Symbiodinium</taxon>
    </lineage>
</organism>
<comment type="caution">
    <text evidence="3">The sequence shown here is derived from an EMBL/GenBank/DDBJ whole genome shotgun (WGS) entry which is preliminary data.</text>
</comment>
<comment type="cofactor">
    <cofactor evidence="1">
        <name>a divalent metal cation</name>
        <dbReference type="ChEBI" id="CHEBI:60240"/>
    </cofactor>
</comment>
<dbReference type="CDD" id="cd00555">
    <property type="entry name" value="Maf"/>
    <property type="match status" value="1"/>
</dbReference>
<dbReference type="HAMAP" id="MF_00528">
    <property type="entry name" value="Maf"/>
    <property type="match status" value="1"/>
</dbReference>
<evidence type="ECO:0000256" key="2">
    <source>
        <dbReference type="ARBA" id="ARBA00022801"/>
    </source>
</evidence>